<evidence type="ECO:0000259" key="10">
    <source>
        <dbReference type="PROSITE" id="PS50016"/>
    </source>
</evidence>
<dbReference type="Pfam" id="PF02373">
    <property type="entry name" value="JmjC"/>
    <property type="match status" value="1"/>
</dbReference>
<feature type="compositionally biased region" description="Polar residues" evidence="9">
    <location>
        <begin position="1581"/>
        <end position="1593"/>
    </location>
</feature>
<feature type="region of interest" description="Disordered" evidence="9">
    <location>
        <begin position="268"/>
        <end position="342"/>
    </location>
</feature>
<evidence type="ECO:0000256" key="2">
    <source>
        <dbReference type="ARBA" id="ARBA00022723"/>
    </source>
</evidence>
<evidence type="ECO:0000313" key="14">
    <source>
        <dbReference type="EMBL" id="KAL2825965.1"/>
    </source>
</evidence>
<dbReference type="EMBL" id="JBFXLS010000033">
    <property type="protein sequence ID" value="KAL2825965.1"/>
    <property type="molecule type" value="Genomic_DNA"/>
</dbReference>
<evidence type="ECO:0000313" key="15">
    <source>
        <dbReference type="Proteomes" id="UP001610335"/>
    </source>
</evidence>
<feature type="region of interest" description="Disordered" evidence="9">
    <location>
        <begin position="1693"/>
        <end position="1724"/>
    </location>
</feature>
<sequence>MVAPAATGGNSTGTQPPASRQPTRSSSTHPSHSHNVPLSTRRSAPLDLLTVERRAQPNAPREPTNRVRPHGLQEAPTFRPTEEEFRDPEAYIRKIAPEGRKYGICRVIPPENWQPTFAIDTERFHFKTRRQELNSVEGGMPPRSAMLAAGGTPQLISDGDPGTRANLNYLDQLAKFHKQHGTNLNRFPSVDKRPLDLYRLKKAVEVRGGFEQVCKMKKWAEIGRDLGYSGKIMSSLSTSLKNSYQRWLQPYEEYLRVAKPGVQQQLEIEHGGPYTPSPNHSPMIKNPTPLEDETRSATPQGPLNLPIAAAQSTPRELAPTPDKRPTPPVEPTPPRPIASGFTAVNAGGFTAVNRSPSFIAVNSVPPVKREVEHESLTPKSVAEHPQDSTPVPNGHDGQSMKRAISTESGSQGEAGELDANGRRSKRLRKDAPLPTVAGSQMSLLRPAPPRSKKSDSRKTGDKCETCGKSEDMSSILVCDGCDCGYHRDCLDPPLHHIPEFDWHCPKCLVGTGEFGFEEGGVYSLKQFQEKANNFKKNYFASKMPFDPVLNTHRRESEDDVEREFWRLVESLTETVEVEYGADIHSTTHGSGFATVERNPLDLYSKDPWNLNNLPFYGESLFRHIKSDISGMTVPWVYVGMCFSTFCWHNEDHYAYSANYQHFGATKTWYGIPGADAEAFEDAMRQAVPELFEGQPDLLFQLVTLMPPDQLRKAGVNVYALDQRAGQFVITFPQAYHAGFNHGFNFNEAVNFAPVDWEPFGATGVERLQAFRRHPCFSHDELLLTAAARDTSISTSKWLAPALQRTCTRELGERASFIARHRDAAPHNCALLSEDTAATGDCQLKFVVEEKDLPEDDYQCQYCKSYIFLTQFKCHKSGKTLCLIHLDAQDCCGEPLSQKLLGPGHTLRYRVSDAALKDLVLKVQERSRIPEAWGQKLDNILEDEPKPQLKALHNLLNEGEKIPYHLPGLQDLAGFVQRCDKWVEEATNYITRKQQNRRKNEKAWRKSTSKASQLEERDREVRRVENIYALLAEADKLSFDCPQMAALEEKTREIEKFRKDVNAALMNPRTRSVQEVEELVESSRNFNVEIPEVEKLEHTVRQMKWNEDMGRRREQYVTLKECQELILAGEQLGLSETNEHLLHFKELCRHGEAWEAKAKELMSVEAVHYQQLEALSAQATRLPVTPETLAAVDAILTRQREAQKRIQSLYERSKDPDFRKRPKYKEVKELMDSLEELNSRPIGAIDLEREQKRHEDWMRKGKKLFGKANAPLHILKSHMEYVEKRNGWCFDMEDRFRPPVEPSSRDNTPDEYTGVDGNPRWGSGQSLAKRDVFCICRHSEAGMMIECEICREWYHGKCLKIARGKVKEFDKYTCPICDWRQKIPRDAARPKIEDLQDWQAEILGLPFQPDEEQTLDNIVNQATSFRDFLQSFTNSACTTTEEVPTLVFYLRKIEGAEVLLAYETNLFRQEIHKWQPVAPEPPPLLEQSLSTRKPRPTKQQKIMAQLGVERPENLPPHLRPKLPPVQKRKSIDSQPSRPAVLQPPPQNPGDGSDVDPRIGPTLTPTDAQSAPYPFSAGYTLPGSDTTSGFAQESSAFLPHVSADSPSFPPRSPSPPPDHALNTALFSPPRYSRNPTSGPQGVEVDHPNPFGSSPRQDLDDVFADLINQDADPEQEPEAMENTHANEALEALVVGHDRSSSAPLPDSEVEEKLQVNGHAEPGAEAAT</sequence>
<dbReference type="SMART" id="SM00545">
    <property type="entry name" value="JmjN"/>
    <property type="match status" value="1"/>
</dbReference>
<dbReference type="Pfam" id="PF08429">
    <property type="entry name" value="PLU-1"/>
    <property type="match status" value="1"/>
</dbReference>
<comment type="caution">
    <text evidence="14">The sequence shown here is derived from an EMBL/GenBank/DDBJ whole genome shotgun (WGS) entry which is preliminary data.</text>
</comment>
<dbReference type="InterPro" id="IPR003349">
    <property type="entry name" value="JmjN"/>
</dbReference>
<dbReference type="InterPro" id="IPR011011">
    <property type="entry name" value="Znf_FYVE_PHD"/>
</dbReference>
<dbReference type="Pfam" id="PF01388">
    <property type="entry name" value="ARID"/>
    <property type="match status" value="1"/>
</dbReference>
<feature type="region of interest" description="Disordered" evidence="9">
    <location>
        <begin position="993"/>
        <end position="1015"/>
    </location>
</feature>
<feature type="domain" description="JmjC" evidence="13">
    <location>
        <begin position="602"/>
        <end position="768"/>
    </location>
</feature>
<dbReference type="PROSITE" id="PS01359">
    <property type="entry name" value="ZF_PHD_1"/>
    <property type="match status" value="2"/>
</dbReference>
<dbReference type="InterPro" id="IPR003347">
    <property type="entry name" value="JmjC_dom"/>
</dbReference>
<dbReference type="SUPFAM" id="SSF51197">
    <property type="entry name" value="Clavaminate synthase-like"/>
    <property type="match status" value="1"/>
</dbReference>
<dbReference type="PROSITE" id="PS51183">
    <property type="entry name" value="JMJN"/>
    <property type="match status" value="1"/>
</dbReference>
<dbReference type="InterPro" id="IPR013083">
    <property type="entry name" value="Znf_RING/FYVE/PHD"/>
</dbReference>
<reference evidence="14 15" key="1">
    <citation type="submission" date="2024-07" db="EMBL/GenBank/DDBJ databases">
        <title>Section-level genome sequencing and comparative genomics of Aspergillus sections Usti and Cavernicolus.</title>
        <authorList>
            <consortium name="Lawrence Berkeley National Laboratory"/>
            <person name="Nybo J.L."/>
            <person name="Vesth T.C."/>
            <person name="Theobald S."/>
            <person name="Frisvad J.C."/>
            <person name="Larsen T.O."/>
            <person name="Kjaerboelling I."/>
            <person name="Rothschild-Mancinelli K."/>
            <person name="Lyhne E.K."/>
            <person name="Kogle M.E."/>
            <person name="Barry K."/>
            <person name="Clum A."/>
            <person name="Na H."/>
            <person name="Ledsgaard L."/>
            <person name="Lin J."/>
            <person name="Lipzen A."/>
            <person name="Kuo A."/>
            <person name="Riley R."/>
            <person name="Mondo S."/>
            <person name="LaButti K."/>
            <person name="Haridas S."/>
            <person name="Pangalinan J."/>
            <person name="Salamov A.A."/>
            <person name="Simmons B.A."/>
            <person name="Magnuson J.K."/>
            <person name="Chen J."/>
            <person name="Drula E."/>
            <person name="Henrissat B."/>
            <person name="Wiebenga A."/>
            <person name="Lubbers R.J."/>
            <person name="Gomes A.C."/>
            <person name="Makela M.R."/>
            <person name="Stajich J."/>
            <person name="Grigoriev I.V."/>
            <person name="Mortensen U.H."/>
            <person name="De vries R.P."/>
            <person name="Baker S.E."/>
            <person name="Andersen M.R."/>
        </authorList>
    </citation>
    <scope>NUCLEOTIDE SEQUENCE [LARGE SCALE GENOMIC DNA]</scope>
    <source>
        <strain evidence="14 15">CBS 600.67</strain>
    </source>
</reference>
<evidence type="ECO:0000256" key="7">
    <source>
        <dbReference type="ARBA" id="ARBA00023242"/>
    </source>
</evidence>
<keyword evidence="6" id="KW-0408">Iron</keyword>
<evidence type="ECO:0000256" key="8">
    <source>
        <dbReference type="PROSITE-ProRule" id="PRU00146"/>
    </source>
</evidence>
<feature type="compositionally biased region" description="Pro residues" evidence="9">
    <location>
        <begin position="326"/>
        <end position="336"/>
    </location>
</feature>
<dbReference type="SMART" id="SM00558">
    <property type="entry name" value="JmjC"/>
    <property type="match status" value="1"/>
</dbReference>
<feature type="region of interest" description="Disordered" evidence="9">
    <location>
        <begin position="370"/>
        <end position="464"/>
    </location>
</feature>
<dbReference type="InterPro" id="IPR036431">
    <property type="entry name" value="ARID_dom_sf"/>
</dbReference>
<feature type="compositionally biased region" description="Basic residues" evidence="9">
    <location>
        <begin position="993"/>
        <end position="1007"/>
    </location>
</feature>
<evidence type="ECO:0000259" key="12">
    <source>
        <dbReference type="PROSITE" id="PS51183"/>
    </source>
</evidence>
<dbReference type="Gene3D" id="2.60.120.650">
    <property type="entry name" value="Cupin"/>
    <property type="match status" value="2"/>
</dbReference>
<feature type="domain" description="PHD-type" evidence="10">
    <location>
        <begin position="460"/>
        <end position="510"/>
    </location>
</feature>
<dbReference type="InterPro" id="IPR004198">
    <property type="entry name" value="Znf_C5HC2"/>
</dbReference>
<dbReference type="Gene3D" id="1.10.150.60">
    <property type="entry name" value="ARID DNA-binding domain"/>
    <property type="match status" value="1"/>
</dbReference>
<dbReference type="SUPFAM" id="SSF57903">
    <property type="entry name" value="FYVE/PHD zinc finger"/>
    <property type="match status" value="2"/>
</dbReference>
<comment type="subcellular location">
    <subcellularLocation>
        <location evidence="1">Nucleus</location>
    </subcellularLocation>
</comment>
<dbReference type="SMART" id="SM00249">
    <property type="entry name" value="PHD"/>
    <property type="match status" value="2"/>
</dbReference>
<dbReference type="PANTHER" id="PTHR10694:SF33">
    <property type="entry name" value="LYSINE-SPECIFIC DEMETHYLASE 5"/>
    <property type="match status" value="1"/>
</dbReference>
<dbReference type="Pfam" id="PF00628">
    <property type="entry name" value="PHD"/>
    <property type="match status" value="2"/>
</dbReference>
<evidence type="ECO:0000256" key="6">
    <source>
        <dbReference type="ARBA" id="ARBA00023004"/>
    </source>
</evidence>
<evidence type="ECO:0000256" key="1">
    <source>
        <dbReference type="ARBA" id="ARBA00004123"/>
    </source>
</evidence>
<protein>
    <submittedName>
        <fullName evidence="14">PLU-1-like protein-domain-containing protein</fullName>
    </submittedName>
</protein>
<feature type="region of interest" description="Disordered" evidence="9">
    <location>
        <begin position="1298"/>
        <end position="1319"/>
    </location>
</feature>
<dbReference type="SMART" id="SM01014">
    <property type="entry name" value="ARID"/>
    <property type="match status" value="1"/>
</dbReference>
<dbReference type="CDD" id="cd16100">
    <property type="entry name" value="ARID"/>
    <property type="match status" value="1"/>
</dbReference>
<evidence type="ECO:0000259" key="11">
    <source>
        <dbReference type="PROSITE" id="PS51011"/>
    </source>
</evidence>
<feature type="domain" description="JmjN" evidence="12">
    <location>
        <begin position="75"/>
        <end position="116"/>
    </location>
</feature>
<keyword evidence="3" id="KW-0677">Repeat</keyword>
<feature type="compositionally biased region" description="Low complexity" evidence="9">
    <location>
        <begin position="20"/>
        <end position="30"/>
    </location>
</feature>
<evidence type="ECO:0000259" key="13">
    <source>
        <dbReference type="PROSITE" id="PS51184"/>
    </source>
</evidence>
<evidence type="ECO:0000256" key="3">
    <source>
        <dbReference type="ARBA" id="ARBA00022737"/>
    </source>
</evidence>
<dbReference type="PROSITE" id="PS51184">
    <property type="entry name" value="JMJC"/>
    <property type="match status" value="1"/>
</dbReference>
<dbReference type="InterPro" id="IPR001606">
    <property type="entry name" value="ARID_dom"/>
</dbReference>
<evidence type="ECO:0000256" key="9">
    <source>
        <dbReference type="SAM" id="MobiDB-lite"/>
    </source>
</evidence>
<dbReference type="SMART" id="SM00501">
    <property type="entry name" value="BRIGHT"/>
    <property type="match status" value="1"/>
</dbReference>
<feature type="compositionally biased region" description="Pro residues" evidence="9">
    <location>
        <begin position="1605"/>
        <end position="1616"/>
    </location>
</feature>
<proteinExistence type="predicted"/>
<dbReference type="CDD" id="cd15518">
    <property type="entry name" value="PHD_Ecm5p_Lid2p_like"/>
    <property type="match status" value="1"/>
</dbReference>
<feature type="compositionally biased region" description="Basic and acidic residues" evidence="9">
    <location>
        <begin position="452"/>
        <end position="464"/>
    </location>
</feature>
<feature type="domain" description="PHD-type" evidence="10">
    <location>
        <begin position="1330"/>
        <end position="1379"/>
    </location>
</feature>
<feature type="region of interest" description="Disordered" evidence="9">
    <location>
        <begin position="1476"/>
        <end position="1655"/>
    </location>
</feature>
<name>A0ABR4IE16_9EURO</name>
<keyword evidence="15" id="KW-1185">Reference proteome</keyword>
<feature type="compositionally biased region" description="Basic and acidic residues" evidence="9">
    <location>
        <begin position="370"/>
        <end position="386"/>
    </location>
</feature>
<dbReference type="InterPro" id="IPR001965">
    <property type="entry name" value="Znf_PHD"/>
</dbReference>
<accession>A0ABR4IE16</accession>
<evidence type="ECO:0000256" key="5">
    <source>
        <dbReference type="ARBA" id="ARBA00022833"/>
    </source>
</evidence>
<dbReference type="InterPro" id="IPR019786">
    <property type="entry name" value="Zinc_finger_PHD-type_CS"/>
</dbReference>
<dbReference type="Gene3D" id="3.30.40.10">
    <property type="entry name" value="Zinc/RING finger domain, C3HC4 (zinc finger)"/>
    <property type="match status" value="2"/>
</dbReference>
<feature type="domain" description="ARID" evidence="11">
    <location>
        <begin position="163"/>
        <end position="256"/>
    </location>
</feature>
<dbReference type="InterPro" id="IPR013637">
    <property type="entry name" value="Lys_sp_deMease-like_dom"/>
</dbReference>
<dbReference type="PROSITE" id="PS51011">
    <property type="entry name" value="ARID"/>
    <property type="match status" value="1"/>
</dbReference>
<keyword evidence="2" id="KW-0479">Metal-binding</keyword>
<feature type="compositionally biased region" description="Basic and acidic residues" evidence="9">
    <location>
        <begin position="1298"/>
        <end position="1307"/>
    </location>
</feature>
<dbReference type="PANTHER" id="PTHR10694">
    <property type="entry name" value="LYSINE-SPECIFIC DEMETHYLASE"/>
    <property type="match status" value="1"/>
</dbReference>
<feature type="region of interest" description="Disordered" evidence="9">
    <location>
        <begin position="1"/>
        <end position="84"/>
    </location>
</feature>
<feature type="compositionally biased region" description="Polar residues" evidence="9">
    <location>
        <begin position="8"/>
        <end position="18"/>
    </location>
</feature>
<dbReference type="Proteomes" id="UP001610335">
    <property type="component" value="Unassembled WGS sequence"/>
</dbReference>
<keyword evidence="4 8" id="KW-0863">Zinc-finger</keyword>
<dbReference type="Pfam" id="PF02375">
    <property type="entry name" value="JmjN"/>
    <property type="match status" value="1"/>
</dbReference>
<keyword evidence="7" id="KW-0539">Nucleus</keyword>
<evidence type="ECO:0000256" key="4">
    <source>
        <dbReference type="ARBA" id="ARBA00022771"/>
    </source>
</evidence>
<gene>
    <name evidence="14" type="ORF">BDW59DRAFT_161344</name>
</gene>
<dbReference type="SUPFAM" id="SSF46774">
    <property type="entry name" value="ARID-like"/>
    <property type="match status" value="1"/>
</dbReference>
<keyword evidence="5" id="KW-0862">Zinc</keyword>
<dbReference type="Pfam" id="PF02928">
    <property type="entry name" value="zf-C5HC2"/>
    <property type="match status" value="1"/>
</dbReference>
<dbReference type="InterPro" id="IPR019787">
    <property type="entry name" value="Znf_PHD-finger"/>
</dbReference>
<dbReference type="PROSITE" id="PS50016">
    <property type="entry name" value="ZF_PHD_2"/>
    <property type="match status" value="2"/>
</dbReference>
<organism evidence="14 15">
    <name type="scientific">Aspergillus cavernicola</name>
    <dbReference type="NCBI Taxonomy" id="176166"/>
    <lineage>
        <taxon>Eukaryota</taxon>
        <taxon>Fungi</taxon>
        <taxon>Dikarya</taxon>
        <taxon>Ascomycota</taxon>
        <taxon>Pezizomycotina</taxon>
        <taxon>Eurotiomycetes</taxon>
        <taxon>Eurotiomycetidae</taxon>
        <taxon>Eurotiales</taxon>
        <taxon>Aspergillaceae</taxon>
        <taxon>Aspergillus</taxon>
        <taxon>Aspergillus subgen. Nidulantes</taxon>
    </lineage>
</organism>